<comment type="subcellular location">
    <subcellularLocation>
        <location evidence="1">Membrane</location>
        <topology evidence="1">Multi-pass membrane protein</topology>
    </subcellularLocation>
</comment>
<evidence type="ECO:0000313" key="6">
    <source>
        <dbReference type="EMBL" id="CAE7282253.1"/>
    </source>
</evidence>
<evidence type="ECO:0000256" key="1">
    <source>
        <dbReference type="ARBA" id="ARBA00004141"/>
    </source>
</evidence>
<organism evidence="6 7">
    <name type="scientific">Symbiodinium pilosum</name>
    <name type="common">Dinoflagellate</name>
    <dbReference type="NCBI Taxonomy" id="2952"/>
    <lineage>
        <taxon>Eukaryota</taxon>
        <taxon>Sar</taxon>
        <taxon>Alveolata</taxon>
        <taxon>Dinophyceae</taxon>
        <taxon>Suessiales</taxon>
        <taxon>Symbiodiniaceae</taxon>
        <taxon>Symbiodinium</taxon>
    </lineage>
</organism>
<feature type="transmembrane region" description="Helical" evidence="5">
    <location>
        <begin position="12"/>
        <end position="32"/>
    </location>
</feature>
<evidence type="ECO:0000256" key="2">
    <source>
        <dbReference type="ARBA" id="ARBA00022692"/>
    </source>
</evidence>
<feature type="transmembrane region" description="Helical" evidence="5">
    <location>
        <begin position="161"/>
        <end position="181"/>
    </location>
</feature>
<evidence type="ECO:0000256" key="5">
    <source>
        <dbReference type="SAM" id="Phobius"/>
    </source>
</evidence>
<feature type="transmembrane region" description="Helical" evidence="5">
    <location>
        <begin position="278"/>
        <end position="307"/>
    </location>
</feature>
<comment type="caution">
    <text evidence="6">The sequence shown here is derived from an EMBL/GenBank/DDBJ whole genome shotgun (WGS) entry which is preliminary data.</text>
</comment>
<feature type="transmembrane region" description="Helical" evidence="5">
    <location>
        <begin position="106"/>
        <end position="128"/>
    </location>
</feature>
<dbReference type="GO" id="GO:0015165">
    <property type="term" value="F:pyrimidine nucleotide-sugar transmembrane transporter activity"/>
    <property type="evidence" value="ECO:0007669"/>
    <property type="project" value="InterPro"/>
</dbReference>
<evidence type="ECO:0000313" key="7">
    <source>
        <dbReference type="Proteomes" id="UP000649617"/>
    </source>
</evidence>
<keyword evidence="2 5" id="KW-0812">Transmembrane</keyword>
<proteinExistence type="predicted"/>
<dbReference type="InterPro" id="IPR007271">
    <property type="entry name" value="Nuc_sug_transpt"/>
</dbReference>
<accession>A0A812MSH5</accession>
<evidence type="ECO:0000256" key="4">
    <source>
        <dbReference type="ARBA" id="ARBA00023136"/>
    </source>
</evidence>
<dbReference type="InterPro" id="IPR037185">
    <property type="entry name" value="EmrE-like"/>
</dbReference>
<reference evidence="6" key="1">
    <citation type="submission" date="2021-02" db="EMBL/GenBank/DDBJ databases">
        <authorList>
            <person name="Dougan E. K."/>
            <person name="Rhodes N."/>
            <person name="Thang M."/>
            <person name="Chan C."/>
        </authorList>
    </citation>
    <scope>NUCLEOTIDE SEQUENCE</scope>
</reference>
<dbReference type="AlphaFoldDB" id="A0A812MSH5"/>
<evidence type="ECO:0000256" key="3">
    <source>
        <dbReference type="ARBA" id="ARBA00022989"/>
    </source>
</evidence>
<feature type="transmembrane region" description="Helical" evidence="5">
    <location>
        <begin position="237"/>
        <end position="255"/>
    </location>
</feature>
<sequence length="421" mass="45568">MAGRMKEPSWLVAIYVTGMLLAGTVNILATKVQFGLTSVGLDGSREVFRKPWFGTSNMLVGMSLVMGVERIVSRRALTCPSLRHLENLENPLLLKPEPAASRRKKILLVAVPAIGEVLATGLGCIGMLEMPASVWQMVKGVILFFTGILSVLVLKRKLYLFHWIGLLLCITGVAAVGYASVENELSSKVATQYESSVAFGVALTLLGQLFQAAQVVSEEYLLKDIDLTAVEIIGYEGLWGVLMMAVVVFPVLWLLPGRDHGHAEDMVDTFVLLANSRALLYVLAIQLVACGTLNIAGIAVTGAFSAVHRMMLDASRAILVWCFGLVVHYNVDADSPFGEKWTSSSKLQLGGFIMLLTGQAVYSEVICLPGWSSWSNPSATVSAAADHVMPGLLHQCSQSDAKRHSSLHRESKPQQISIITV</sequence>
<name>A0A812MSH5_SYMPI</name>
<dbReference type="PANTHER" id="PTHR13146">
    <property type="match status" value="1"/>
</dbReference>
<keyword evidence="4 5" id="KW-0472">Membrane</keyword>
<dbReference type="PANTHER" id="PTHR13146:SF6">
    <property type="entry name" value="THH1_TOM1_TOM3 DOMAIN-CONTAINING PROTEIN"/>
    <property type="match status" value="1"/>
</dbReference>
<dbReference type="OrthoDB" id="29773at2759"/>
<dbReference type="SUPFAM" id="SSF103481">
    <property type="entry name" value="Multidrug resistance efflux transporter EmrE"/>
    <property type="match status" value="1"/>
</dbReference>
<protein>
    <submittedName>
        <fullName evidence="6">SLC35F6 protein</fullName>
    </submittedName>
</protein>
<keyword evidence="7" id="KW-1185">Reference proteome</keyword>
<dbReference type="GO" id="GO:0000139">
    <property type="term" value="C:Golgi membrane"/>
    <property type="evidence" value="ECO:0007669"/>
    <property type="project" value="InterPro"/>
</dbReference>
<feature type="transmembrane region" description="Helical" evidence="5">
    <location>
        <begin position="134"/>
        <end position="154"/>
    </location>
</feature>
<dbReference type="EMBL" id="CAJNIZ010009469">
    <property type="protein sequence ID" value="CAE7282253.1"/>
    <property type="molecule type" value="Genomic_DNA"/>
</dbReference>
<dbReference type="Pfam" id="PF04142">
    <property type="entry name" value="Nuc_sug_transp"/>
    <property type="match status" value="1"/>
</dbReference>
<keyword evidence="3 5" id="KW-1133">Transmembrane helix</keyword>
<dbReference type="Proteomes" id="UP000649617">
    <property type="component" value="Unassembled WGS sequence"/>
</dbReference>
<gene>
    <name evidence="6" type="primary">SLC35F6</name>
    <name evidence="6" type="ORF">SPIL2461_LOCUS6333</name>
</gene>